<evidence type="ECO:0000256" key="13">
    <source>
        <dbReference type="SAM" id="Phobius"/>
    </source>
</evidence>
<evidence type="ECO:0000256" key="11">
    <source>
        <dbReference type="ARBA" id="ARBA00023136"/>
    </source>
</evidence>
<keyword evidence="6 12" id="KW-0812">Transmembrane</keyword>
<keyword evidence="10 12" id="KW-0496">Mitochondrion</keyword>
<dbReference type="AlphaFoldDB" id="A0AB38ZGH7"/>
<dbReference type="GO" id="GO:0031966">
    <property type="term" value="C:mitochondrial membrane"/>
    <property type="evidence" value="ECO:0007669"/>
    <property type="project" value="UniProtKB-SubCell"/>
</dbReference>
<evidence type="ECO:0000256" key="9">
    <source>
        <dbReference type="ARBA" id="ARBA00023065"/>
    </source>
</evidence>
<evidence type="ECO:0000256" key="8">
    <source>
        <dbReference type="ARBA" id="ARBA00022989"/>
    </source>
</evidence>
<name>A0AB38ZGH7_9SCAR</name>
<keyword evidence="8 13" id="KW-1133">Transmembrane helix</keyword>
<comment type="similarity">
    <text evidence="2 12">Belongs to the ATPase protein 8 family.</text>
</comment>
<dbReference type="GO" id="GO:0015078">
    <property type="term" value="F:proton transmembrane transporter activity"/>
    <property type="evidence" value="ECO:0007669"/>
    <property type="project" value="InterPro"/>
</dbReference>
<feature type="transmembrane region" description="Helical" evidence="13">
    <location>
        <begin position="6"/>
        <end position="26"/>
    </location>
</feature>
<dbReference type="Pfam" id="PF00895">
    <property type="entry name" value="ATP-synt_8"/>
    <property type="match status" value="1"/>
</dbReference>
<evidence type="ECO:0000256" key="1">
    <source>
        <dbReference type="ARBA" id="ARBA00004304"/>
    </source>
</evidence>
<dbReference type="GO" id="GO:0045259">
    <property type="term" value="C:proton-transporting ATP synthase complex"/>
    <property type="evidence" value="ECO:0007669"/>
    <property type="project" value="UniProtKB-KW"/>
</dbReference>
<accession>A0AB38ZGH7</accession>
<dbReference type="GO" id="GO:0015986">
    <property type="term" value="P:proton motive force-driven ATP synthesis"/>
    <property type="evidence" value="ECO:0007669"/>
    <property type="project" value="InterPro"/>
</dbReference>
<evidence type="ECO:0000313" key="14">
    <source>
        <dbReference type="EMBL" id="WZC41299.1"/>
    </source>
</evidence>
<evidence type="ECO:0000256" key="2">
    <source>
        <dbReference type="ARBA" id="ARBA00008892"/>
    </source>
</evidence>
<gene>
    <name evidence="14" type="primary">ATP8</name>
</gene>
<keyword evidence="9 12" id="KW-0406">Ion transport</keyword>
<evidence type="ECO:0000256" key="3">
    <source>
        <dbReference type="ARBA" id="ARBA00011291"/>
    </source>
</evidence>
<keyword evidence="4 12" id="KW-0813">Transport</keyword>
<evidence type="ECO:0000256" key="10">
    <source>
        <dbReference type="ARBA" id="ARBA00023128"/>
    </source>
</evidence>
<comment type="subcellular location">
    <subcellularLocation>
        <location evidence="1 12">Mitochondrion membrane</location>
        <topology evidence="1 12">Single-pass membrane protein</topology>
    </subcellularLocation>
</comment>
<reference evidence="14" key="1">
    <citation type="submission" date="2024-01" db="EMBL/GenBank/DDBJ databases">
        <authorList>
            <person name="Jafir M."/>
            <person name="Xia W."/>
            <person name="Mengqiong X."/>
        </authorList>
    </citation>
    <scope>NUCLEOTIDE SEQUENCE</scope>
</reference>
<dbReference type="EMBL" id="PP112342">
    <property type="protein sequence ID" value="WZC41299.1"/>
    <property type="molecule type" value="Genomic_DNA"/>
</dbReference>
<organism evidence="14">
    <name type="scientific">Hexarthrius vitalisi</name>
    <dbReference type="NCBI Taxonomy" id="617888"/>
    <lineage>
        <taxon>Eukaryota</taxon>
        <taxon>Metazoa</taxon>
        <taxon>Ecdysozoa</taxon>
        <taxon>Arthropoda</taxon>
        <taxon>Hexapoda</taxon>
        <taxon>Insecta</taxon>
        <taxon>Pterygota</taxon>
        <taxon>Neoptera</taxon>
        <taxon>Endopterygota</taxon>
        <taxon>Coleoptera</taxon>
        <taxon>Polyphaga</taxon>
        <taxon>Scarabaeiformia</taxon>
        <taxon>Lucanidae</taxon>
        <taxon>Lucaninae</taxon>
        <taxon>Hexarthrius</taxon>
    </lineage>
</organism>
<keyword evidence="5 12" id="KW-0138">CF(0)</keyword>
<evidence type="ECO:0000256" key="7">
    <source>
        <dbReference type="ARBA" id="ARBA00022781"/>
    </source>
</evidence>
<keyword evidence="11 13" id="KW-0472">Membrane</keyword>
<proteinExistence type="inferred from homology"/>
<geneLocation type="mitochondrion" evidence="14"/>
<protein>
    <recommendedName>
        <fullName evidence="12">ATP synthase complex subunit 8</fullName>
    </recommendedName>
</protein>
<keyword evidence="7 12" id="KW-0375">Hydrogen ion transport</keyword>
<evidence type="ECO:0000256" key="4">
    <source>
        <dbReference type="ARBA" id="ARBA00022448"/>
    </source>
</evidence>
<dbReference type="InterPro" id="IPR001421">
    <property type="entry name" value="ATP8_metazoa"/>
</dbReference>
<evidence type="ECO:0000256" key="5">
    <source>
        <dbReference type="ARBA" id="ARBA00022547"/>
    </source>
</evidence>
<comment type="subunit">
    <text evidence="3">F-type ATPases have 2 components, CF(1) - the catalytic core - and CF(0) - the membrane proton channel.</text>
</comment>
<evidence type="ECO:0000256" key="6">
    <source>
        <dbReference type="ARBA" id="ARBA00022692"/>
    </source>
</evidence>
<evidence type="ECO:0000256" key="12">
    <source>
        <dbReference type="RuleBase" id="RU003661"/>
    </source>
</evidence>
<sequence length="51" mass="5917">MPQMAPINWLTLMLIFSVILVIAGILNYSLQLFSPKIDIVNKINSLKTWKW</sequence>